<evidence type="ECO:0000256" key="1">
    <source>
        <dbReference type="ARBA" id="ARBA00022729"/>
    </source>
</evidence>
<keyword evidence="1" id="KW-0732">Signal</keyword>
<dbReference type="InterPro" id="IPR013320">
    <property type="entry name" value="ConA-like_dom_sf"/>
</dbReference>
<dbReference type="InterPro" id="IPR006558">
    <property type="entry name" value="LamG-like"/>
</dbReference>
<dbReference type="EMBL" id="CP058905">
    <property type="protein sequence ID" value="QLK00469.1"/>
    <property type="molecule type" value="Genomic_DNA"/>
</dbReference>
<dbReference type="SMART" id="SM00560">
    <property type="entry name" value="LamGL"/>
    <property type="match status" value="2"/>
</dbReference>
<dbReference type="Gene3D" id="2.60.120.200">
    <property type="match status" value="2"/>
</dbReference>
<keyword evidence="2" id="KW-1015">Disulfide bond</keyword>
<dbReference type="SUPFAM" id="SSF49899">
    <property type="entry name" value="Concanavalin A-like lectins/glucanases"/>
    <property type="match status" value="2"/>
</dbReference>
<dbReference type="Pfam" id="PF13385">
    <property type="entry name" value="Laminin_G_3"/>
    <property type="match status" value="2"/>
</dbReference>
<reference evidence="4" key="1">
    <citation type="submission" date="2020-08" db="EMBL/GenBank/DDBJ databases">
        <title>A bifunctional nitrone conjugated secondary metabolite targeting the ribosome.</title>
        <authorList>
            <person name="Limbrick E.M."/>
            <person name="Graf M."/>
            <person name="Derewacz D.K."/>
            <person name="Nguyen F."/>
            <person name="Spraggins J.M."/>
            <person name="Wieland M."/>
            <person name="Ynigez-Gutierrez A.E."/>
            <person name="Reisman B.J."/>
            <person name="Zinshteyn B."/>
            <person name="McCulloch K."/>
            <person name="Iverson T.M."/>
            <person name="Green R."/>
            <person name="Wilson D.N."/>
            <person name="Bachmann B.O."/>
        </authorList>
    </citation>
    <scope>NUCLEOTIDE SEQUENCE</scope>
    <source>
        <strain evidence="4">Africana</strain>
    </source>
</reference>
<feature type="domain" description="LamG-like jellyroll fold" evidence="3">
    <location>
        <begin position="683"/>
        <end position="819"/>
    </location>
</feature>
<dbReference type="InterPro" id="IPR042837">
    <property type="entry name" value="PTX3"/>
</dbReference>
<protein>
    <submittedName>
        <fullName evidence="4">LamG domain-containing protein</fullName>
    </submittedName>
</protein>
<organism evidence="4">
    <name type="scientific">Micromonospora carbonacea</name>
    <dbReference type="NCBI Taxonomy" id="47853"/>
    <lineage>
        <taxon>Bacteria</taxon>
        <taxon>Bacillati</taxon>
        <taxon>Actinomycetota</taxon>
        <taxon>Actinomycetes</taxon>
        <taxon>Micromonosporales</taxon>
        <taxon>Micromonosporaceae</taxon>
        <taxon>Micromonospora</taxon>
    </lineage>
</organism>
<name>A0A7D6CFD5_9ACTN</name>
<dbReference type="PANTHER" id="PTHR46943">
    <property type="entry name" value="PENTRAXIN-RELATED PROTEIN PTX3"/>
    <property type="match status" value="1"/>
</dbReference>
<proteinExistence type="predicted"/>
<evidence type="ECO:0000313" key="4">
    <source>
        <dbReference type="EMBL" id="QLK00469.1"/>
    </source>
</evidence>
<evidence type="ECO:0000259" key="3">
    <source>
        <dbReference type="SMART" id="SM00560"/>
    </source>
</evidence>
<feature type="domain" description="LamG-like jellyroll fold" evidence="3">
    <location>
        <begin position="899"/>
        <end position="1034"/>
    </location>
</feature>
<gene>
    <name evidence="4" type="ORF">HZU44_10725</name>
</gene>
<accession>A0A7D6CFD5</accession>
<dbReference type="GO" id="GO:0006955">
    <property type="term" value="P:immune response"/>
    <property type="evidence" value="ECO:0007669"/>
    <property type="project" value="InterPro"/>
</dbReference>
<dbReference type="PANTHER" id="PTHR46943:SF1">
    <property type="entry name" value="PENTRAXIN-RELATED PROTEIN PTX3"/>
    <property type="match status" value="1"/>
</dbReference>
<evidence type="ECO:0000256" key="2">
    <source>
        <dbReference type="ARBA" id="ARBA00023157"/>
    </source>
</evidence>
<dbReference type="AlphaFoldDB" id="A0A7D6CFD5"/>
<sequence length="1043" mass="110234">MATLARVAFSTGGATPAVRLPIGDSSEVSLGWPGQLPAPRLEGDTAVYESVWPEVDLRVRALADGFTWAVVVKSAEAAANSQLQELRMPLNTPGLTPRDRSGGGFEVVDGAGVAVLSSGNALMWDSSTNGGATTQAAKAAAAQQQRDVVRAAPDLAEQAELPTSIEGTDLVIRPDLDLLRGPDTVYPVVIDPWTTINKAKWGYTGSENLTRDDGVARVGKEPTGAGTFRSFFRFNLTSLSGKAIRSVKFLTEMTHSWDCANTPVNLWRSADLATSGKQMWDGPNLALWLEERSGHAHKAPAAPSCPNDPQPDLPMEFTSTNLKNDVAAAIGQDNYTLALSTRKSDGTLETTSNWWKKFDPAMTKLTVEYNTSPTTPTAGQMSTHTGYTAPAKACVTGASRPVINSSAPWLKATLTDPDGSNGGSLSGVFTVQKWNATTSTWAAATGWPKTDSGVAPGAKAEVQFTVSTANGDRYRWQVQTKDTLGGTSNASPWCELDIDTSSPEAVPAVTTADGLYPASPPLGTNVDAQGGIGYSGRFTFSPNGAMGVYDYVYRLNGGAESIVKAPTLGGSATVWITPELIGNNVLTVVSRDQAGNPSGALDYNFLVNIASLPKAHWAMDEGAGTSLAPPAEVGGATATLTNGPTWTDSRIAGTHKSRGKDWAVKFDGVNDYASANVGLDTSRSYSVAAWVRPDADGLMEIAGSPASATDSFMLRKWGDNRWTFGVMEENLGGTAFTNIFGPVAVTGVWTHVAGVYDAAGGKLLLYVNGTKVSTGTVPRTFNAGGTITIGRERWSGTDVAHWNGAISEVSVWDRVIDPELDLAPLVAAVKVGAWDMEDVDTEAPRQEGDASGYQRPLTLADAPAADWAMEGGHNGSTGLLVNGSPGSADTAASVLRTDQSFTVAAWVKVTTADHQAVLAQDGATRAAFYLMYDDPTDKWCITIPSVDTGTATWQYIVSVNPAQLDTWTHVAARYDASARELRLYVNGVLQGSRANTVTWNSSSVFHVGKAKSSYFVNGGTVDRVRAWQGLLSEGDILTDMNEG</sequence>